<name>A0A9D3PV80_MEGAT</name>
<organism evidence="2 3">
    <name type="scientific">Megalops atlanticus</name>
    <name type="common">Tarpon</name>
    <name type="synonym">Clupea gigantea</name>
    <dbReference type="NCBI Taxonomy" id="7932"/>
    <lineage>
        <taxon>Eukaryota</taxon>
        <taxon>Metazoa</taxon>
        <taxon>Chordata</taxon>
        <taxon>Craniata</taxon>
        <taxon>Vertebrata</taxon>
        <taxon>Euteleostomi</taxon>
        <taxon>Actinopterygii</taxon>
        <taxon>Neopterygii</taxon>
        <taxon>Teleostei</taxon>
        <taxon>Elopiformes</taxon>
        <taxon>Megalopidae</taxon>
        <taxon>Megalops</taxon>
    </lineage>
</organism>
<protein>
    <submittedName>
        <fullName evidence="2">Uncharacterized protein</fullName>
    </submittedName>
</protein>
<keyword evidence="3" id="KW-1185">Reference proteome</keyword>
<feature type="compositionally biased region" description="Low complexity" evidence="1">
    <location>
        <begin position="367"/>
        <end position="380"/>
    </location>
</feature>
<feature type="region of interest" description="Disordered" evidence="1">
    <location>
        <begin position="367"/>
        <end position="430"/>
    </location>
</feature>
<feature type="compositionally biased region" description="Pro residues" evidence="1">
    <location>
        <begin position="277"/>
        <end position="298"/>
    </location>
</feature>
<evidence type="ECO:0000313" key="3">
    <source>
        <dbReference type="Proteomes" id="UP001046870"/>
    </source>
</evidence>
<dbReference type="OrthoDB" id="5873004at2759"/>
<feature type="compositionally biased region" description="Polar residues" evidence="1">
    <location>
        <begin position="175"/>
        <end position="198"/>
    </location>
</feature>
<feature type="region of interest" description="Disordered" evidence="1">
    <location>
        <begin position="340"/>
        <end position="359"/>
    </location>
</feature>
<dbReference type="EMBL" id="JAFDVH010000010">
    <property type="protein sequence ID" value="KAG7469015.1"/>
    <property type="molecule type" value="Genomic_DNA"/>
</dbReference>
<comment type="caution">
    <text evidence="2">The sequence shown here is derived from an EMBL/GenBank/DDBJ whole genome shotgun (WGS) entry which is preliminary data.</text>
</comment>
<feature type="compositionally biased region" description="Low complexity" evidence="1">
    <location>
        <begin position="688"/>
        <end position="700"/>
    </location>
</feature>
<feature type="compositionally biased region" description="Pro residues" evidence="1">
    <location>
        <begin position="572"/>
        <end position="581"/>
    </location>
</feature>
<feature type="compositionally biased region" description="Low complexity" evidence="1">
    <location>
        <begin position="341"/>
        <end position="359"/>
    </location>
</feature>
<dbReference type="Proteomes" id="UP001046870">
    <property type="component" value="Chromosome 10"/>
</dbReference>
<feature type="compositionally biased region" description="Pro residues" evidence="1">
    <location>
        <begin position="717"/>
        <end position="735"/>
    </location>
</feature>
<sequence>MALALAESANKALRQAASPYRPPQTTASQATPPQTTPSQATPSQATPPEPMESRFMRSLSMDTGQVLSSASPTDPNQLYSTVRPLSVWMSEGEKNSTDAAEAGERQSGRNQEQQDTDAAPSPIYKNQEQPAVPACPAAETEAVKPGAVPAGEGEATPLRKPPAYSRQVSAPHLQQRASQSRAPATPQLLHSRSESSPLAQMRAFQPTRPKVLPKPLELAAHRPPLSRADNHMRRSLDAARIRRIITQSQDSAPNPPLSRAFSERLSGSSAMSRYHPPRPGPRPAPLPQAPPPQAPPAPSDEQGKMENFYYEITAPEYPPAPPSYAWHSYQNLRLDAEGNVRPLARGPAPGRPAQLWSSEATRAWAAAHAHSHSFSSAHSHGPPRDAPLQRRAASSVRLTPSTPPPGSAPLGLSVHRLSLRGPPRCPSADLAASHLHPYFENGKKPPEPVYVNFPFASPAPLSARTWASTDLDADAQQAESLAPPPEPPPQEKQEPEGTRGPDSGYDGQPQDSPVTKATPAVGVAHARSHSDPQSQSLTGKEIASLLMEKLAEDEADSPCAVTSSSTSSSPPLDHPPNPYPSHGPAYNVYTPGPSRQGPGGPLQRQDPLRRSASGGQYRQAFDVMPSGDQVLKFYRLQGDSPHPNPYPSQSPYPDAPYPGRSPAEPHPGYPALSPPGAPQPPVSRVTLGAAQGFGAPAGGFQSVAPQYNQYQFQPVPVMAPYPSPPHPRPAQPAGPDPARKPAGPQLDRPQQGPDSQLLLRRGRQPSLAALQSLLLVEFLLTLC</sequence>
<feature type="compositionally biased region" description="Basic and acidic residues" evidence="1">
    <location>
        <begin position="489"/>
        <end position="499"/>
    </location>
</feature>
<feature type="compositionally biased region" description="Low complexity" evidence="1">
    <location>
        <begin position="23"/>
        <end position="44"/>
    </location>
</feature>
<feature type="region of interest" description="Disordered" evidence="1">
    <location>
        <begin position="1"/>
        <end position="312"/>
    </location>
</feature>
<feature type="compositionally biased region" description="Pro residues" evidence="1">
    <location>
        <begin position="664"/>
        <end position="681"/>
    </location>
</feature>
<feature type="region of interest" description="Disordered" evidence="1">
    <location>
        <begin position="715"/>
        <end position="760"/>
    </location>
</feature>
<evidence type="ECO:0000256" key="1">
    <source>
        <dbReference type="SAM" id="MobiDB-lite"/>
    </source>
</evidence>
<feature type="compositionally biased region" description="Basic and acidic residues" evidence="1">
    <location>
        <begin position="228"/>
        <end position="240"/>
    </location>
</feature>
<dbReference type="AlphaFoldDB" id="A0A9D3PV80"/>
<evidence type="ECO:0000313" key="2">
    <source>
        <dbReference type="EMBL" id="KAG7469015.1"/>
    </source>
</evidence>
<accession>A0A9D3PV80</accession>
<reference evidence="2" key="1">
    <citation type="submission" date="2021-01" db="EMBL/GenBank/DDBJ databases">
        <authorList>
            <person name="Zahm M."/>
            <person name="Roques C."/>
            <person name="Cabau C."/>
            <person name="Klopp C."/>
            <person name="Donnadieu C."/>
            <person name="Jouanno E."/>
            <person name="Lampietro C."/>
            <person name="Louis A."/>
            <person name="Herpin A."/>
            <person name="Echchiki A."/>
            <person name="Berthelot C."/>
            <person name="Parey E."/>
            <person name="Roest-Crollius H."/>
            <person name="Braasch I."/>
            <person name="Postlethwait J."/>
            <person name="Bobe J."/>
            <person name="Montfort J."/>
            <person name="Bouchez O."/>
            <person name="Begum T."/>
            <person name="Mejri S."/>
            <person name="Adams A."/>
            <person name="Chen W.-J."/>
            <person name="Guiguen Y."/>
        </authorList>
    </citation>
    <scope>NUCLEOTIDE SEQUENCE</scope>
    <source>
        <strain evidence="2">YG-15Mar2019-1</strain>
        <tissue evidence="2">Brain</tissue>
    </source>
</reference>
<gene>
    <name evidence="2" type="ORF">MATL_G00124350</name>
</gene>
<feature type="compositionally biased region" description="Basic and acidic residues" evidence="1">
    <location>
        <begin position="91"/>
        <end position="107"/>
    </location>
</feature>
<feature type="region of interest" description="Disordered" evidence="1">
    <location>
        <begin position="464"/>
        <end position="700"/>
    </location>
</feature>
<feature type="compositionally biased region" description="Pro residues" evidence="1">
    <location>
        <begin position="642"/>
        <end position="656"/>
    </location>
</feature>
<feature type="compositionally biased region" description="Polar residues" evidence="1">
    <location>
        <begin position="60"/>
        <end position="80"/>
    </location>
</feature>
<proteinExistence type="predicted"/>